<name>A0A4R8RS02_COLTR</name>
<dbReference type="EMBL" id="RYZW01000002">
    <property type="protein sequence ID" value="TDZ74769.1"/>
    <property type="molecule type" value="Genomic_DNA"/>
</dbReference>
<comment type="caution">
    <text evidence="2">The sequence shown here is derived from an EMBL/GenBank/DDBJ whole genome shotgun (WGS) entry which is preliminary data.</text>
</comment>
<dbReference type="Proteomes" id="UP000295703">
    <property type="component" value="Unassembled WGS sequence"/>
</dbReference>
<dbReference type="PANTHER" id="PTHR35605:SF1">
    <property type="entry name" value="ECP2 EFFECTOR PROTEIN DOMAIN-CONTAINING PROTEIN-RELATED"/>
    <property type="match status" value="1"/>
</dbReference>
<evidence type="ECO:0008006" key="4">
    <source>
        <dbReference type="Google" id="ProtNLM"/>
    </source>
</evidence>
<reference evidence="2 3" key="1">
    <citation type="submission" date="2018-12" db="EMBL/GenBank/DDBJ databases">
        <title>Genome sequence and assembly of Colletotrichum trifolii.</title>
        <authorList>
            <person name="Gan P."/>
            <person name="Shirasu K."/>
        </authorList>
    </citation>
    <scope>NUCLEOTIDE SEQUENCE [LARGE SCALE GENOMIC DNA]</scope>
    <source>
        <strain evidence="2 3">543-2</strain>
    </source>
</reference>
<evidence type="ECO:0000313" key="3">
    <source>
        <dbReference type="Proteomes" id="UP000295703"/>
    </source>
</evidence>
<keyword evidence="1" id="KW-0732">Signal</keyword>
<dbReference type="PANTHER" id="PTHR35605">
    <property type="entry name" value="ECP2 EFFECTOR PROTEIN DOMAIN-CONTAINING PROTEIN-RELATED"/>
    <property type="match status" value="1"/>
</dbReference>
<feature type="chain" id="PRO_5020774335" description="Ig-like domain-containing protein" evidence="1">
    <location>
        <begin position="19"/>
        <end position="203"/>
    </location>
</feature>
<keyword evidence="3" id="KW-1185">Reference proteome</keyword>
<feature type="signal peptide" evidence="1">
    <location>
        <begin position="1"/>
        <end position="18"/>
    </location>
</feature>
<proteinExistence type="predicted"/>
<protein>
    <recommendedName>
        <fullName evidence="4">Ig-like domain-containing protein</fullName>
    </recommendedName>
</protein>
<evidence type="ECO:0000313" key="2">
    <source>
        <dbReference type="EMBL" id="TDZ74769.1"/>
    </source>
</evidence>
<organism evidence="2 3">
    <name type="scientific">Colletotrichum trifolii</name>
    <dbReference type="NCBI Taxonomy" id="5466"/>
    <lineage>
        <taxon>Eukaryota</taxon>
        <taxon>Fungi</taxon>
        <taxon>Dikarya</taxon>
        <taxon>Ascomycota</taxon>
        <taxon>Pezizomycotina</taxon>
        <taxon>Sordariomycetes</taxon>
        <taxon>Hypocreomycetidae</taxon>
        <taxon>Glomerellales</taxon>
        <taxon>Glomerellaceae</taxon>
        <taxon>Colletotrichum</taxon>
        <taxon>Colletotrichum orbiculare species complex</taxon>
    </lineage>
</organism>
<dbReference type="AlphaFoldDB" id="A0A4R8RS02"/>
<sequence>MLLISLIVAICGLLPIWATSVFRDLQPSYIPGLEWEVQTFPSGPTLVLTGTHDEVHDQLLELNPSYDTDFPDFTTDTGSIDTVASFQATYYECETRDRRPAYSGRIRANLKWLRNKSGRPRVWRTALTCGRAVCDGEAAVFLCNVDGKKKTFENWTQIAEGVEYLLERCEAKINRGKTGPNMMAGIVHHKDNWAVEVRKDEEC</sequence>
<dbReference type="STRING" id="5466.A0A4R8RS02"/>
<accession>A0A4R8RS02</accession>
<gene>
    <name evidence="2" type="ORF">CTRI78_v000240</name>
</gene>
<evidence type="ECO:0000256" key="1">
    <source>
        <dbReference type="SAM" id="SignalP"/>
    </source>
</evidence>